<accession>A0A6J4RIX5</accession>
<evidence type="ECO:0000256" key="7">
    <source>
        <dbReference type="RuleBase" id="RU003345"/>
    </source>
</evidence>
<protein>
    <recommendedName>
        <fullName evidence="2">L-glutamate gamma-semialdehyde dehydrogenase</fullName>
        <ecNumber evidence="2">1.2.1.88</ecNumber>
    </recommendedName>
</protein>
<evidence type="ECO:0000256" key="6">
    <source>
        <dbReference type="PROSITE-ProRule" id="PRU10007"/>
    </source>
</evidence>
<dbReference type="FunFam" id="3.40.309.10:FF:000005">
    <property type="entry name" value="1-pyrroline-5-carboxylate dehydrogenase 1"/>
    <property type="match status" value="1"/>
</dbReference>
<evidence type="ECO:0000256" key="4">
    <source>
        <dbReference type="ARBA" id="ARBA00023027"/>
    </source>
</evidence>
<feature type="active site" evidence="6">
    <location>
        <position position="283"/>
    </location>
</feature>
<dbReference type="GO" id="GO:0009898">
    <property type="term" value="C:cytoplasmic side of plasma membrane"/>
    <property type="evidence" value="ECO:0007669"/>
    <property type="project" value="TreeGrafter"/>
</dbReference>
<sequence>MEPFRNEPVLELRRAPVRAQLAQALEALDAELPLSVAVRIGDSAREGDDLISTDPGSPDRVVARAAVATMDEVDAALAAAQAAAPAWRDRPAAERAEILIRAAAILRADRLRIAALCVRETAKPWPEADADVCEAIDFLEYYARGAIELERGGGLVQVPGERNDIRWAGRGIVAVISPWNFPVAIPCGMVAAGLATGNAVVLKPAEQAPGCAEVLIEALREAGVPAGALSLLPGEGEVGAALVKDPRVHTIAFTGSGAVGLEIVRTAAEVQPGQKHLKRVIAEMGGKNVVMVDADADLDEVVPALVKSAFAYAGQKCSAAARAMVHEAVHDDLLERLAGAVEVLEVGQASDLQTDVGPVIERDALDRLRRYAESAERDGRIVARAASVPDSGWFAVPTVAADLPADSEVLNDEIFGPLLAVEKVASMEEACDRIDASPFALTGGLFARNPDTVDYVVGRSPVGNLYVNREITGAMVGRQPFGGNRLSGTGTKAGGPGYLLQFVEPYVVTENTVRHGLVV</sequence>
<dbReference type="InterPro" id="IPR015590">
    <property type="entry name" value="Aldehyde_DH_dom"/>
</dbReference>
<dbReference type="InterPro" id="IPR016162">
    <property type="entry name" value="Ald_DH_N"/>
</dbReference>
<dbReference type="InterPro" id="IPR029510">
    <property type="entry name" value="Ald_DH_CS_GLU"/>
</dbReference>
<dbReference type="EMBL" id="CADCVS010000066">
    <property type="protein sequence ID" value="CAA9474517.1"/>
    <property type="molecule type" value="Genomic_DNA"/>
</dbReference>
<keyword evidence="4" id="KW-0520">NAD</keyword>
<dbReference type="InterPro" id="IPR016160">
    <property type="entry name" value="Ald_DH_CS_CYS"/>
</dbReference>
<dbReference type="PANTHER" id="PTHR42862">
    <property type="entry name" value="DELTA-1-PYRROLINE-5-CARBOXYLATE DEHYDROGENASE 1, ISOFORM A-RELATED"/>
    <property type="match status" value="1"/>
</dbReference>
<dbReference type="EC" id="1.2.1.88" evidence="2"/>
<feature type="domain" description="Aldehyde dehydrogenase" evidence="8">
    <location>
        <begin position="53"/>
        <end position="504"/>
    </location>
</feature>
<comment type="pathway">
    <text evidence="1">Amino-acid degradation; L-proline degradation into L-glutamate; L-glutamate from L-proline: step 2/2.</text>
</comment>
<dbReference type="GO" id="GO:0010133">
    <property type="term" value="P:L-proline catabolic process to L-glutamate"/>
    <property type="evidence" value="ECO:0007669"/>
    <property type="project" value="TreeGrafter"/>
</dbReference>
<comment type="similarity">
    <text evidence="7">Belongs to the aldehyde dehydrogenase family.</text>
</comment>
<dbReference type="InterPro" id="IPR016161">
    <property type="entry name" value="Ald_DH/histidinol_DH"/>
</dbReference>
<reference evidence="9" key="1">
    <citation type="submission" date="2020-02" db="EMBL/GenBank/DDBJ databases">
        <authorList>
            <person name="Meier V. D."/>
        </authorList>
    </citation>
    <scope>NUCLEOTIDE SEQUENCE</scope>
    <source>
        <strain evidence="9">AVDCRST_MAG30</strain>
    </source>
</reference>
<dbReference type="GO" id="GO:0004657">
    <property type="term" value="F:proline dehydrogenase activity"/>
    <property type="evidence" value="ECO:0007669"/>
    <property type="project" value="UniProtKB-ARBA"/>
</dbReference>
<keyword evidence="3 7" id="KW-0560">Oxidoreductase</keyword>
<dbReference type="Gene3D" id="3.40.309.10">
    <property type="entry name" value="Aldehyde Dehydrogenase, Chain A, domain 2"/>
    <property type="match status" value="1"/>
</dbReference>
<evidence type="ECO:0000256" key="1">
    <source>
        <dbReference type="ARBA" id="ARBA00004786"/>
    </source>
</evidence>
<comment type="catalytic activity">
    <reaction evidence="5">
        <text>L-glutamate 5-semialdehyde + NAD(+) + H2O = L-glutamate + NADH + 2 H(+)</text>
        <dbReference type="Rhea" id="RHEA:30235"/>
        <dbReference type="ChEBI" id="CHEBI:15377"/>
        <dbReference type="ChEBI" id="CHEBI:15378"/>
        <dbReference type="ChEBI" id="CHEBI:29985"/>
        <dbReference type="ChEBI" id="CHEBI:57540"/>
        <dbReference type="ChEBI" id="CHEBI:57945"/>
        <dbReference type="ChEBI" id="CHEBI:58066"/>
        <dbReference type="EC" id="1.2.1.88"/>
    </reaction>
</comment>
<evidence type="ECO:0000256" key="5">
    <source>
        <dbReference type="ARBA" id="ARBA00048142"/>
    </source>
</evidence>
<dbReference type="AlphaFoldDB" id="A0A6J4RIX5"/>
<name>A0A6J4RIX5_9ACTN</name>
<organism evidence="9">
    <name type="scientific">uncultured Solirubrobacteraceae bacterium</name>
    <dbReference type="NCBI Taxonomy" id="1162706"/>
    <lineage>
        <taxon>Bacteria</taxon>
        <taxon>Bacillati</taxon>
        <taxon>Actinomycetota</taxon>
        <taxon>Thermoleophilia</taxon>
        <taxon>Solirubrobacterales</taxon>
        <taxon>Solirubrobacteraceae</taxon>
        <taxon>environmental samples</taxon>
    </lineage>
</organism>
<evidence type="ECO:0000313" key="9">
    <source>
        <dbReference type="EMBL" id="CAA9474517.1"/>
    </source>
</evidence>
<dbReference type="InterPro" id="IPR016163">
    <property type="entry name" value="Ald_DH_C"/>
</dbReference>
<evidence type="ECO:0000259" key="8">
    <source>
        <dbReference type="Pfam" id="PF00171"/>
    </source>
</evidence>
<evidence type="ECO:0000256" key="3">
    <source>
        <dbReference type="ARBA" id="ARBA00023002"/>
    </source>
</evidence>
<dbReference type="InterPro" id="IPR050485">
    <property type="entry name" value="Proline_metab_enzyme"/>
</dbReference>
<evidence type="ECO:0000256" key="2">
    <source>
        <dbReference type="ARBA" id="ARBA00012884"/>
    </source>
</evidence>
<dbReference type="Pfam" id="PF00171">
    <property type="entry name" value="Aldedh"/>
    <property type="match status" value="1"/>
</dbReference>
<dbReference type="SUPFAM" id="SSF53720">
    <property type="entry name" value="ALDH-like"/>
    <property type="match status" value="1"/>
</dbReference>
<dbReference type="Gene3D" id="3.40.605.10">
    <property type="entry name" value="Aldehyde Dehydrogenase, Chain A, domain 1"/>
    <property type="match status" value="1"/>
</dbReference>
<proteinExistence type="inferred from homology"/>
<dbReference type="PROSITE" id="PS00687">
    <property type="entry name" value="ALDEHYDE_DEHYDR_GLU"/>
    <property type="match status" value="1"/>
</dbReference>
<dbReference type="PANTHER" id="PTHR42862:SF1">
    <property type="entry name" value="DELTA-1-PYRROLINE-5-CARBOXYLATE DEHYDROGENASE 2, ISOFORM A-RELATED"/>
    <property type="match status" value="1"/>
</dbReference>
<gene>
    <name evidence="9" type="ORF">AVDCRST_MAG30-358</name>
</gene>
<dbReference type="GO" id="GO:0003842">
    <property type="term" value="F:L-glutamate gamma-semialdehyde dehydrogenase activity"/>
    <property type="evidence" value="ECO:0007669"/>
    <property type="project" value="UniProtKB-EC"/>
</dbReference>
<dbReference type="PROSITE" id="PS00070">
    <property type="entry name" value="ALDEHYDE_DEHYDR_CYS"/>
    <property type="match status" value="1"/>
</dbReference>